<comment type="caution">
    <text evidence="4">The sequence shown here is derived from an EMBL/GenBank/DDBJ whole genome shotgun (WGS) entry which is preliminary data.</text>
</comment>
<evidence type="ECO:0000259" key="3">
    <source>
        <dbReference type="PROSITE" id="PS51186"/>
    </source>
</evidence>
<evidence type="ECO:0000256" key="1">
    <source>
        <dbReference type="ARBA" id="ARBA00022679"/>
    </source>
</evidence>
<evidence type="ECO:0000313" key="4">
    <source>
        <dbReference type="EMBL" id="OSJ04367.1"/>
    </source>
</evidence>
<evidence type="ECO:0000256" key="2">
    <source>
        <dbReference type="ARBA" id="ARBA00023315"/>
    </source>
</evidence>
<keyword evidence="7" id="KW-1185">Reference proteome</keyword>
<protein>
    <submittedName>
        <fullName evidence="4">GNAT family N-acetyltransferase</fullName>
    </submittedName>
</protein>
<dbReference type="AlphaFoldDB" id="A0A1X3GFR7"/>
<organism evidence="4 6">
    <name type="scientific">Bradyrhizobium canariense</name>
    <dbReference type="NCBI Taxonomy" id="255045"/>
    <lineage>
        <taxon>Bacteria</taxon>
        <taxon>Pseudomonadati</taxon>
        <taxon>Pseudomonadota</taxon>
        <taxon>Alphaproteobacteria</taxon>
        <taxon>Hyphomicrobiales</taxon>
        <taxon>Nitrobacteraceae</taxon>
        <taxon>Bradyrhizobium</taxon>
    </lineage>
</organism>
<name>A0A1X3GFR7_9BRAD</name>
<dbReference type="CDD" id="cd04301">
    <property type="entry name" value="NAT_SF"/>
    <property type="match status" value="1"/>
</dbReference>
<dbReference type="EMBL" id="NAFI01000185">
    <property type="protein sequence ID" value="OSJ04367.1"/>
    <property type="molecule type" value="Genomic_DNA"/>
</dbReference>
<feature type="domain" description="N-acetyltransferase" evidence="3">
    <location>
        <begin position="42"/>
        <end position="188"/>
    </location>
</feature>
<dbReference type="Pfam" id="PF00583">
    <property type="entry name" value="Acetyltransf_1"/>
    <property type="match status" value="1"/>
</dbReference>
<dbReference type="InterPro" id="IPR000182">
    <property type="entry name" value="GNAT_dom"/>
</dbReference>
<dbReference type="PANTHER" id="PTHR43800:SF1">
    <property type="entry name" value="PEPTIDYL-LYSINE N-ACETYLTRANSFERASE YJAB"/>
    <property type="match status" value="1"/>
</dbReference>
<dbReference type="RefSeq" id="WP_085361676.1">
    <property type="nucleotide sequence ID" value="NZ_NAFC01000169.1"/>
</dbReference>
<dbReference type="GO" id="GO:0016747">
    <property type="term" value="F:acyltransferase activity, transferring groups other than amino-acyl groups"/>
    <property type="evidence" value="ECO:0007669"/>
    <property type="project" value="InterPro"/>
</dbReference>
<dbReference type="Proteomes" id="UP000193884">
    <property type="component" value="Unassembled WGS sequence"/>
</dbReference>
<evidence type="ECO:0000313" key="5">
    <source>
        <dbReference type="EMBL" id="OSJ24670.1"/>
    </source>
</evidence>
<sequence>MILPDGYSDIPAGKIAAVVTHLEMTARPARRADPPGAPSGLWTLRKVDTPALHWYRDLHRRVGEEWLWFSRARMNDAELAAVIHAPGVEVYTLVVDGRDEGLLELDFREAGQCELVYFGVTAKLIGSGAARFMMNHALEIAWSRDLSRVWVHTCTFDHPSAVAFYQRFGFRPFRRQIEIADDPRLDGTVPRTAARHMPIIG</sequence>
<reference evidence="6 7" key="1">
    <citation type="submission" date="2017-03" db="EMBL/GenBank/DDBJ databases">
        <title>Whole genome sequences of fourteen strains of Bradyrhizobium canariense and one strain of Bradyrhizobium japonicum isolated from Lupinus (Papilionoideae: Genisteae) species in Algeria.</title>
        <authorList>
            <person name="Crovadore J."/>
            <person name="Chekireb D."/>
            <person name="Brachmann A."/>
            <person name="Chablais R."/>
            <person name="Cochard B."/>
            <person name="Lefort F."/>
        </authorList>
    </citation>
    <scope>NUCLEOTIDE SEQUENCE [LARGE SCALE GENOMIC DNA]</scope>
    <source>
        <strain evidence="4 6">UBMA195</strain>
        <strain evidence="5 7">UBMAN05</strain>
    </source>
</reference>
<gene>
    <name evidence="5" type="ORF">BST63_25905</name>
    <name evidence="4" type="ORF">BSZ18_30005</name>
</gene>
<dbReference type="EMBL" id="NAFK01000171">
    <property type="protein sequence ID" value="OSJ24670.1"/>
    <property type="molecule type" value="Genomic_DNA"/>
</dbReference>
<proteinExistence type="predicted"/>
<dbReference type="Proteomes" id="UP000193553">
    <property type="component" value="Unassembled WGS sequence"/>
</dbReference>
<keyword evidence="1 4" id="KW-0808">Transferase</keyword>
<dbReference type="InterPro" id="IPR016181">
    <property type="entry name" value="Acyl_CoA_acyltransferase"/>
</dbReference>
<evidence type="ECO:0000313" key="6">
    <source>
        <dbReference type="Proteomes" id="UP000193553"/>
    </source>
</evidence>
<dbReference type="OrthoDB" id="275336at2"/>
<dbReference type="Gene3D" id="3.40.630.30">
    <property type="match status" value="1"/>
</dbReference>
<dbReference type="PANTHER" id="PTHR43800">
    <property type="entry name" value="PEPTIDYL-LYSINE N-ACETYLTRANSFERASE YJAB"/>
    <property type="match status" value="1"/>
</dbReference>
<dbReference type="SUPFAM" id="SSF55729">
    <property type="entry name" value="Acyl-CoA N-acyltransferases (Nat)"/>
    <property type="match status" value="1"/>
</dbReference>
<evidence type="ECO:0000313" key="7">
    <source>
        <dbReference type="Proteomes" id="UP000193884"/>
    </source>
</evidence>
<accession>A0A1X3GFR7</accession>
<dbReference type="PROSITE" id="PS51186">
    <property type="entry name" value="GNAT"/>
    <property type="match status" value="1"/>
</dbReference>
<keyword evidence="2" id="KW-0012">Acyltransferase</keyword>